<name>A0ACD6BAB3_9CAUD</name>
<evidence type="ECO:0000313" key="1">
    <source>
        <dbReference type="EMBL" id="QDF14257.1"/>
    </source>
</evidence>
<proteinExistence type="evidence at protein level"/>
<reference evidence="2" key="2">
    <citation type="journal article" date="2023" name="Nat. Commun.">
        <title>Structure and proposed DNA delivery mechanism of a marine roseophage.</title>
        <authorList>
            <person name="Huang Y."/>
            <person name="Sun H."/>
            <person name="Wei S."/>
            <person name="Cai L."/>
            <person name="Liu L."/>
            <person name="Jiang Y."/>
            <person name="Xin J."/>
            <person name="Chen Z."/>
            <person name="Que Y."/>
            <person name="Kong Z."/>
            <person name="Li T."/>
            <person name="Yu H."/>
            <person name="Zhang J."/>
            <person name="Gu Y."/>
            <person name="Zheng Q."/>
            <person name="Li S."/>
            <person name="Zhang R."/>
            <person name="Xia N."/>
        </authorList>
    </citation>
    <scope>STRUCTURE BY ELECTRON MICROSCOPY (6.60 ANGSTROMS) OF 1-102</scope>
</reference>
<gene>
    <name evidence="1" type="ORF">vBDshSR4C_009</name>
</gene>
<accession>A0A4Y6E757</accession>
<protein>
    <submittedName>
        <fullName evidence="1">Head-to-tail joining protein</fullName>
    </submittedName>
</protein>
<dbReference type="EMBL" id="MK882925">
    <property type="protein sequence ID" value="QDF14257.1"/>
    <property type="molecule type" value="Genomic_DNA"/>
</dbReference>
<dbReference type="PDB" id="8GTF">
    <property type="method" value="EM"/>
    <property type="resolution" value="6.60 A"/>
    <property type="chains" value="M/N/O/P/Q/X=1-102"/>
</dbReference>
<reference evidence="1" key="1">
    <citation type="submission" date="2019-05" db="EMBL/GenBank/DDBJ databases">
        <title>A newly isolated roseophage represents a distinct member of Siphoviridae family.</title>
        <authorList>
            <person name="Cai L."/>
            <person name="Jiao N."/>
            <person name="Zhang R."/>
        </authorList>
    </citation>
    <scope>NUCLEOTIDE SEQUENCE</scope>
</reference>
<evidence type="ECO:0007829" key="2">
    <source>
        <dbReference type="PDB" id="8GTF"/>
    </source>
</evidence>
<accession>A0ACD6BAB3</accession>
<organism evidence="1">
    <name type="scientific">Dinoroseobacter phage vB_DshS-R4C</name>
    <dbReference type="NCBI Taxonomy" id="2590919"/>
    <lineage>
        <taxon>Viruses</taxon>
        <taxon>Duplodnaviria</taxon>
        <taxon>Heunggongvirae</taxon>
        <taxon>Uroviricota</taxon>
        <taxon>Caudoviricetes</taxon>
    </lineage>
</organism>
<keyword evidence="2" id="KW-0002">3D-structure</keyword>
<sequence length="102" mass="10938">MIESLADWSIFTDPDVFGEPVTWTTPPLPDPVPAIFTDASEDRPATLGPGVLTIAPTLTLGAAQLPFSPARNHRCTVRGITYRVAEVQPDGSGGLRLLLERV</sequence>